<proteinExistence type="predicted"/>
<dbReference type="AlphaFoldDB" id="A0AAV3PXR5"/>
<protein>
    <submittedName>
        <fullName evidence="2">Uncharacterized protein</fullName>
    </submittedName>
</protein>
<evidence type="ECO:0000256" key="1">
    <source>
        <dbReference type="SAM" id="MobiDB-lite"/>
    </source>
</evidence>
<dbReference type="EMBL" id="BAABME010002727">
    <property type="protein sequence ID" value="GAA0155836.1"/>
    <property type="molecule type" value="Genomic_DNA"/>
</dbReference>
<name>A0AAV3PXR5_LITER</name>
<sequence>MQNQQRNTPVAAHKTIPQQRKQQIPCKAQTHQEEVARHPSNPSYWEEVAKVSRLANLYNNKSLQAKSNQTRLNNKSIKSYRRC</sequence>
<dbReference type="Proteomes" id="UP001454036">
    <property type="component" value="Unassembled WGS sequence"/>
</dbReference>
<feature type="region of interest" description="Disordered" evidence="1">
    <location>
        <begin position="1"/>
        <end position="23"/>
    </location>
</feature>
<evidence type="ECO:0000313" key="3">
    <source>
        <dbReference type="Proteomes" id="UP001454036"/>
    </source>
</evidence>
<accession>A0AAV3PXR5</accession>
<gene>
    <name evidence="2" type="ORF">LIER_13473</name>
</gene>
<evidence type="ECO:0000313" key="2">
    <source>
        <dbReference type="EMBL" id="GAA0155836.1"/>
    </source>
</evidence>
<reference evidence="2 3" key="1">
    <citation type="submission" date="2024-01" db="EMBL/GenBank/DDBJ databases">
        <title>The complete chloroplast genome sequence of Lithospermum erythrorhizon: insights into the phylogenetic relationship among Boraginaceae species and the maternal lineages of purple gromwells.</title>
        <authorList>
            <person name="Okada T."/>
            <person name="Watanabe K."/>
        </authorList>
    </citation>
    <scope>NUCLEOTIDE SEQUENCE [LARGE SCALE GENOMIC DNA]</scope>
</reference>
<comment type="caution">
    <text evidence="2">The sequence shown here is derived from an EMBL/GenBank/DDBJ whole genome shotgun (WGS) entry which is preliminary data.</text>
</comment>
<organism evidence="2 3">
    <name type="scientific">Lithospermum erythrorhizon</name>
    <name type="common">Purple gromwell</name>
    <name type="synonym">Lithospermum officinale var. erythrorhizon</name>
    <dbReference type="NCBI Taxonomy" id="34254"/>
    <lineage>
        <taxon>Eukaryota</taxon>
        <taxon>Viridiplantae</taxon>
        <taxon>Streptophyta</taxon>
        <taxon>Embryophyta</taxon>
        <taxon>Tracheophyta</taxon>
        <taxon>Spermatophyta</taxon>
        <taxon>Magnoliopsida</taxon>
        <taxon>eudicotyledons</taxon>
        <taxon>Gunneridae</taxon>
        <taxon>Pentapetalae</taxon>
        <taxon>asterids</taxon>
        <taxon>lamiids</taxon>
        <taxon>Boraginales</taxon>
        <taxon>Boraginaceae</taxon>
        <taxon>Boraginoideae</taxon>
        <taxon>Lithospermeae</taxon>
        <taxon>Lithospermum</taxon>
    </lineage>
</organism>
<keyword evidence="3" id="KW-1185">Reference proteome</keyword>